<keyword evidence="3" id="KW-0732">Signal</keyword>
<dbReference type="InterPro" id="IPR051816">
    <property type="entry name" value="Glycosyl_Hydrolase_31"/>
</dbReference>
<evidence type="ECO:0000256" key="2">
    <source>
        <dbReference type="RuleBase" id="RU361185"/>
    </source>
</evidence>
<dbReference type="Proteomes" id="UP000249393">
    <property type="component" value="Unassembled WGS sequence"/>
</dbReference>
<feature type="domain" description="Glycoside hydrolase family 31 TIM barrel" evidence="4">
    <location>
        <begin position="251"/>
        <end position="571"/>
    </location>
</feature>
<evidence type="ECO:0000256" key="1">
    <source>
        <dbReference type="ARBA" id="ARBA00007806"/>
    </source>
</evidence>
<accession>A0A2W5V6V3</accession>
<dbReference type="SUPFAM" id="SSF74650">
    <property type="entry name" value="Galactose mutarotase-like"/>
    <property type="match status" value="1"/>
</dbReference>
<dbReference type="GO" id="GO:0004553">
    <property type="term" value="F:hydrolase activity, hydrolyzing O-glycosyl compounds"/>
    <property type="evidence" value="ECO:0007669"/>
    <property type="project" value="InterPro"/>
</dbReference>
<dbReference type="Gene3D" id="2.60.40.1760">
    <property type="entry name" value="glycosyl hydrolase (family 31)"/>
    <property type="match status" value="1"/>
</dbReference>
<evidence type="ECO:0000259" key="5">
    <source>
        <dbReference type="Pfam" id="PF13802"/>
    </source>
</evidence>
<dbReference type="InterPro" id="IPR048395">
    <property type="entry name" value="Glyco_hydro_31_C"/>
</dbReference>
<dbReference type="Pfam" id="PF17137">
    <property type="entry name" value="DUF5110"/>
    <property type="match status" value="1"/>
</dbReference>
<dbReference type="CDD" id="cd14752">
    <property type="entry name" value="GH31_N"/>
    <property type="match status" value="1"/>
</dbReference>
<feature type="domain" description="Glycoside hydrolase family 31 N-terminal" evidence="5">
    <location>
        <begin position="56"/>
        <end position="206"/>
    </location>
</feature>
<comment type="similarity">
    <text evidence="1 2">Belongs to the glycosyl hydrolase 31 family.</text>
</comment>
<dbReference type="InterPro" id="IPR017853">
    <property type="entry name" value="GH"/>
</dbReference>
<dbReference type="InterPro" id="IPR013780">
    <property type="entry name" value="Glyco_hydro_b"/>
</dbReference>
<dbReference type="Pfam" id="PF21365">
    <property type="entry name" value="Glyco_hydro_31_3rd"/>
    <property type="match status" value="1"/>
</dbReference>
<dbReference type="InterPro" id="IPR000322">
    <property type="entry name" value="Glyco_hydro_31_TIM"/>
</dbReference>
<organism evidence="8 9">
    <name type="scientific">Caulobacter segnis</name>
    <dbReference type="NCBI Taxonomy" id="88688"/>
    <lineage>
        <taxon>Bacteria</taxon>
        <taxon>Pseudomonadati</taxon>
        <taxon>Pseudomonadota</taxon>
        <taxon>Alphaproteobacteria</taxon>
        <taxon>Caulobacterales</taxon>
        <taxon>Caulobacteraceae</taxon>
        <taxon>Caulobacter</taxon>
    </lineage>
</organism>
<gene>
    <name evidence="8" type="ORF">DI526_08715</name>
</gene>
<dbReference type="Pfam" id="PF13802">
    <property type="entry name" value="Gal_mutarotas_2"/>
    <property type="match status" value="1"/>
</dbReference>
<feature type="signal peptide" evidence="3">
    <location>
        <begin position="1"/>
        <end position="20"/>
    </location>
</feature>
<dbReference type="SUPFAM" id="SSF51011">
    <property type="entry name" value="Glycosyl hydrolase domain"/>
    <property type="match status" value="1"/>
</dbReference>
<evidence type="ECO:0000259" key="7">
    <source>
        <dbReference type="Pfam" id="PF21365"/>
    </source>
</evidence>
<sequence>MRRSMTSGIGLMALMAAAFAVCEAGPAVARAPAVAEDAAVRKTATGVEIRLADGVLRLDPWSDNIVRVRFSKTEAWTGNYNPAVIAQPGKVDWTLESGAEKVALKTPALQLIVDRASGEMTVLDAKGQRLTRARPRDGETAPSVQRFELNSQEAIYGLGQHQAGLMDYRGSSVLLQQINTDVAVPMAVSSRGYGVLWNNPATTRVDVATPQYAHSLRFASEAGGGVDYHLIVGPEIDQVIAGYRGLTGQAPLMARWTWGLWQSKERYETQAETLSIVQRYRQMGVPFDAVVQDWQYWAPGGWGSHQFDAQRFPDPAGLVKAVHDLNAHIIISVWPRFDLTTANHDELRKAGALFEPAYPNVYPAGEGRWYDAWSGKGREIYWSQIMRNLGRYDFDGWWLDGSEAELGGKPGQMAEVTTAAGPGAESFNSYPLMHTTAVHDGMRRDMPGKRPFILTRSAYAGQQRNGAITWSGDVEGDWHTFARQIPAALNFSVSGIPYWSADIGGFFGGDPQDAGYAELFTRWYQFGVFNPMFRVHGTGKGKALWDFKPDTQARLIAYDKLRYRLLPYIYSTAWEVTQRSGTMMRPLVMDFRTDANALRLTDQYMFGRGLMVSPVTQQGAELRTIYLPKGDWYDFWTGARLAGGRTLAVKADIDTIPVHVPAGTILPLGPVVSYADQPSQEPLEIRVYPGRDARFELYDDAGDGHGYEKGERATTLLTWSDTAKTLRLGAREGRYPGMKAVQPLKVVCVPTGKAQDVRYAGAETSVTLADCR</sequence>
<dbReference type="InterPro" id="IPR033403">
    <property type="entry name" value="DUF5110"/>
</dbReference>
<evidence type="ECO:0000313" key="8">
    <source>
        <dbReference type="EMBL" id="PZR34992.1"/>
    </source>
</evidence>
<dbReference type="GO" id="GO:0030246">
    <property type="term" value="F:carbohydrate binding"/>
    <property type="evidence" value="ECO:0007669"/>
    <property type="project" value="InterPro"/>
</dbReference>
<dbReference type="Pfam" id="PF01055">
    <property type="entry name" value="Glyco_hydro_31_2nd"/>
    <property type="match status" value="1"/>
</dbReference>
<feature type="domain" description="Glycosyl hydrolase family 31 C-terminal" evidence="7">
    <location>
        <begin position="582"/>
        <end position="666"/>
    </location>
</feature>
<feature type="domain" description="DUF5110" evidence="6">
    <location>
        <begin position="682"/>
        <end position="746"/>
    </location>
</feature>
<name>A0A2W5V6V3_9CAUL</name>
<keyword evidence="2" id="KW-0326">Glycosidase</keyword>
<dbReference type="PANTHER" id="PTHR43863:SF2">
    <property type="entry name" value="MALTASE-GLUCOAMYLASE"/>
    <property type="match status" value="1"/>
</dbReference>
<protein>
    <submittedName>
        <fullName evidence="8">Alpha-glucosidase</fullName>
    </submittedName>
</protein>
<dbReference type="InterPro" id="IPR011013">
    <property type="entry name" value="Gal_mutarotase_sf_dom"/>
</dbReference>
<evidence type="ECO:0000259" key="6">
    <source>
        <dbReference type="Pfam" id="PF17137"/>
    </source>
</evidence>
<dbReference type="GO" id="GO:0005975">
    <property type="term" value="P:carbohydrate metabolic process"/>
    <property type="evidence" value="ECO:0007669"/>
    <property type="project" value="InterPro"/>
</dbReference>
<keyword evidence="2" id="KW-0378">Hydrolase</keyword>
<feature type="chain" id="PRO_5016060936" evidence="3">
    <location>
        <begin position="21"/>
        <end position="772"/>
    </location>
</feature>
<evidence type="ECO:0000256" key="3">
    <source>
        <dbReference type="SAM" id="SignalP"/>
    </source>
</evidence>
<dbReference type="InterPro" id="IPR025887">
    <property type="entry name" value="Glyco_hydro_31_N_dom"/>
</dbReference>
<dbReference type="AlphaFoldDB" id="A0A2W5V6V3"/>
<dbReference type="EMBL" id="QFQZ01000020">
    <property type="protein sequence ID" value="PZR34992.1"/>
    <property type="molecule type" value="Genomic_DNA"/>
</dbReference>
<dbReference type="SUPFAM" id="SSF51445">
    <property type="entry name" value="(Trans)glycosidases"/>
    <property type="match status" value="1"/>
</dbReference>
<dbReference type="RefSeq" id="WP_304276622.1">
    <property type="nucleotide sequence ID" value="NZ_QFQZ01000020.1"/>
</dbReference>
<proteinExistence type="inferred from homology"/>
<dbReference type="Gene3D" id="3.20.20.80">
    <property type="entry name" value="Glycosidases"/>
    <property type="match status" value="1"/>
</dbReference>
<comment type="caution">
    <text evidence="8">The sequence shown here is derived from an EMBL/GenBank/DDBJ whole genome shotgun (WGS) entry which is preliminary data.</text>
</comment>
<dbReference type="PANTHER" id="PTHR43863">
    <property type="entry name" value="HYDROLASE, PUTATIVE (AFU_ORTHOLOGUE AFUA_1G03140)-RELATED"/>
    <property type="match status" value="1"/>
</dbReference>
<evidence type="ECO:0000313" key="9">
    <source>
        <dbReference type="Proteomes" id="UP000249393"/>
    </source>
</evidence>
<dbReference type="CDD" id="cd06591">
    <property type="entry name" value="GH31_xylosidase_XylS"/>
    <property type="match status" value="1"/>
</dbReference>
<evidence type="ECO:0000259" key="4">
    <source>
        <dbReference type="Pfam" id="PF01055"/>
    </source>
</evidence>
<reference evidence="8 9" key="1">
    <citation type="submission" date="2017-08" db="EMBL/GenBank/DDBJ databases">
        <title>Infants hospitalized years apart are colonized by the same room-sourced microbial strains.</title>
        <authorList>
            <person name="Brooks B."/>
            <person name="Olm M.R."/>
            <person name="Firek B.A."/>
            <person name="Baker R."/>
            <person name="Thomas B.C."/>
            <person name="Morowitz M.J."/>
            <person name="Banfield J.F."/>
        </authorList>
    </citation>
    <scope>NUCLEOTIDE SEQUENCE [LARGE SCALE GENOMIC DNA]</scope>
    <source>
        <strain evidence="8">S2_003_000_R2_4</strain>
    </source>
</reference>
<dbReference type="Gene3D" id="2.60.40.1180">
    <property type="entry name" value="Golgi alpha-mannosidase II"/>
    <property type="match status" value="2"/>
</dbReference>